<dbReference type="InterPro" id="IPR006860">
    <property type="entry name" value="FecR"/>
</dbReference>
<feature type="domain" description="FecR N-terminal" evidence="2">
    <location>
        <begin position="9"/>
        <end position="50"/>
    </location>
</feature>
<dbReference type="EMBL" id="CCSF01000001">
    <property type="protein sequence ID" value="CDZ95174.1"/>
    <property type="molecule type" value="Genomic_DNA"/>
</dbReference>
<evidence type="ECO:0000259" key="1">
    <source>
        <dbReference type="Pfam" id="PF04773"/>
    </source>
</evidence>
<proteinExistence type="predicted"/>
<keyword evidence="3" id="KW-0812">Transmembrane</keyword>
<dbReference type="RefSeq" id="WP_037024716.1">
    <property type="nucleotide sequence ID" value="NZ_CCSF01000001.1"/>
</dbReference>
<dbReference type="AlphaFoldDB" id="A0A078LVF2"/>
<sequence length="318" mass="35227">MNADYRVLQDAAQWFAVLQSGSASEADRLAWRSWLREPEHAAAWQRVERISGQFQPLADDRIARSASRLLQQRQPSRRHALKVLSLAGGGALLLAKGVGGWQDWSADQRTAVGEVRDLRLADGSQLWLNTDSAVDVAFDGPVRQLALYRGELLLDTPDEPRPLLLRTAQGQLQAHQRARFAVRQHSETTRIDVFAGTLRIQPAHIGAPQTLATGQRAIFGRDFIQTAQPAQAASQAWADGVLLADNQRLEDFVAELARYRRGYIGCDPHIADLRVVGAFPLADTERVLDALASTLPLRINRRLPWWISLEPSGETGDA</sequence>
<keyword evidence="4" id="KW-1185">Reference proteome</keyword>
<dbReference type="PANTHER" id="PTHR30273:SF2">
    <property type="entry name" value="PROTEIN FECR"/>
    <property type="match status" value="1"/>
</dbReference>
<dbReference type="GO" id="GO:0016989">
    <property type="term" value="F:sigma factor antagonist activity"/>
    <property type="evidence" value="ECO:0007669"/>
    <property type="project" value="TreeGrafter"/>
</dbReference>
<dbReference type="Pfam" id="PF04773">
    <property type="entry name" value="FecR"/>
    <property type="match status" value="1"/>
</dbReference>
<feature type="domain" description="FecR protein" evidence="1">
    <location>
        <begin position="109"/>
        <end position="198"/>
    </location>
</feature>
<dbReference type="Gene3D" id="2.60.120.1440">
    <property type="match status" value="1"/>
</dbReference>
<dbReference type="HOGENOM" id="CLU_050192_0_0_6"/>
<keyword evidence="3" id="KW-0472">Membrane</keyword>
<name>A0A078LVF2_9PSED</name>
<dbReference type="PANTHER" id="PTHR30273">
    <property type="entry name" value="PERIPLASMIC SIGNAL SENSOR AND SIGMA FACTOR ACTIVATOR FECR-RELATED"/>
    <property type="match status" value="1"/>
</dbReference>
<evidence type="ECO:0000313" key="3">
    <source>
        <dbReference type="EMBL" id="CDZ95174.1"/>
    </source>
</evidence>
<dbReference type="Proteomes" id="UP000053902">
    <property type="component" value="Unassembled WGS sequence"/>
</dbReference>
<evidence type="ECO:0000259" key="2">
    <source>
        <dbReference type="Pfam" id="PF16220"/>
    </source>
</evidence>
<dbReference type="PIRSF" id="PIRSF018266">
    <property type="entry name" value="FecR"/>
    <property type="match status" value="1"/>
</dbReference>
<organism evidence="3 4">
    <name type="scientific">Pseudomonas saudiphocaensis</name>
    <dbReference type="NCBI Taxonomy" id="1499686"/>
    <lineage>
        <taxon>Bacteria</taxon>
        <taxon>Pseudomonadati</taxon>
        <taxon>Pseudomonadota</taxon>
        <taxon>Gammaproteobacteria</taxon>
        <taxon>Pseudomonadales</taxon>
        <taxon>Pseudomonadaceae</taxon>
        <taxon>Pseudomonas</taxon>
    </lineage>
</organism>
<dbReference type="STRING" id="1499686.BN1079_02507"/>
<dbReference type="eggNOG" id="COG3712">
    <property type="taxonomic scope" value="Bacteria"/>
</dbReference>
<dbReference type="InterPro" id="IPR012373">
    <property type="entry name" value="Ferrdict_sens_TM"/>
</dbReference>
<protein>
    <submittedName>
        <fullName evidence="3">Transmembrane sensor</fullName>
    </submittedName>
</protein>
<gene>
    <name evidence="3" type="ORF">BN1079_02507</name>
</gene>
<dbReference type="InterPro" id="IPR032623">
    <property type="entry name" value="FecR_N"/>
</dbReference>
<reference evidence="3 4" key="1">
    <citation type="submission" date="2014-07" db="EMBL/GenBank/DDBJ databases">
        <authorList>
            <person name="Urmite Genomes Urmite Genomes"/>
        </authorList>
    </citation>
    <scope>NUCLEOTIDE SEQUENCE [LARGE SCALE GENOMIC DNA]</scope>
    <source>
        <strain evidence="3 4">20_BN</strain>
    </source>
</reference>
<dbReference type="Pfam" id="PF16220">
    <property type="entry name" value="DUF4880"/>
    <property type="match status" value="1"/>
</dbReference>
<dbReference type="OrthoDB" id="1099576at2"/>
<evidence type="ECO:0000313" key="4">
    <source>
        <dbReference type="Proteomes" id="UP000053902"/>
    </source>
</evidence>
<accession>A0A078LVF2</accession>